<keyword evidence="2" id="KW-0408">Iron</keyword>
<dbReference type="PROSITE" id="PS51918">
    <property type="entry name" value="RADICAL_SAM"/>
    <property type="match status" value="1"/>
</dbReference>
<reference evidence="6 7" key="1">
    <citation type="submission" date="2016-10" db="EMBL/GenBank/DDBJ databases">
        <authorList>
            <person name="de Groot N.N."/>
        </authorList>
    </citation>
    <scope>NUCLEOTIDE SEQUENCE [LARGE SCALE GENOMIC DNA]</scope>
    <source>
        <strain evidence="6 7">DSM 25294</strain>
    </source>
</reference>
<keyword evidence="1" id="KW-0479">Metal-binding</keyword>
<dbReference type="NCBIfam" id="NF033668">
    <property type="entry name" value="rSAM_PA0069"/>
    <property type="match status" value="1"/>
</dbReference>
<dbReference type="InterPro" id="IPR058240">
    <property type="entry name" value="rSAM_sf"/>
</dbReference>
<dbReference type="GO" id="GO:0046872">
    <property type="term" value="F:metal ion binding"/>
    <property type="evidence" value="ECO:0007669"/>
    <property type="project" value="UniProtKB-KW"/>
</dbReference>
<dbReference type="SFLD" id="SFLDG01084">
    <property type="entry name" value="Uncharacterised_Radical_SAM_Su"/>
    <property type="match status" value="1"/>
</dbReference>
<proteinExistence type="predicted"/>
<dbReference type="STRING" id="571298.SAMN04488026_101721"/>
<evidence type="ECO:0000313" key="7">
    <source>
        <dbReference type="Proteomes" id="UP000199382"/>
    </source>
</evidence>
<dbReference type="GO" id="GO:0016829">
    <property type="term" value="F:lyase activity"/>
    <property type="evidence" value="ECO:0007669"/>
    <property type="project" value="UniProtKB-KW"/>
</dbReference>
<dbReference type="RefSeq" id="WP_093154751.1">
    <property type="nucleotide sequence ID" value="NZ_FNEK01000017.1"/>
</dbReference>
<evidence type="ECO:0000256" key="2">
    <source>
        <dbReference type="ARBA" id="ARBA00023004"/>
    </source>
</evidence>
<dbReference type="SFLD" id="SFLDS00029">
    <property type="entry name" value="Radical_SAM"/>
    <property type="match status" value="1"/>
</dbReference>
<dbReference type="InterPro" id="IPR040086">
    <property type="entry name" value="MJ0683-like"/>
</dbReference>
<dbReference type="InterPro" id="IPR007197">
    <property type="entry name" value="rSAM"/>
</dbReference>
<dbReference type="EMBL" id="FNEK01000017">
    <property type="protein sequence ID" value="SDJ41548.1"/>
    <property type="molecule type" value="Genomic_DNA"/>
</dbReference>
<keyword evidence="3" id="KW-0411">Iron-sulfur</keyword>
<organism evidence="6 7">
    <name type="scientific">Aliiruegeria lutimaris</name>
    <dbReference type="NCBI Taxonomy" id="571298"/>
    <lineage>
        <taxon>Bacteria</taxon>
        <taxon>Pseudomonadati</taxon>
        <taxon>Pseudomonadota</taxon>
        <taxon>Alphaproteobacteria</taxon>
        <taxon>Rhodobacterales</taxon>
        <taxon>Roseobacteraceae</taxon>
        <taxon>Aliiruegeria</taxon>
    </lineage>
</organism>
<evidence type="ECO:0000256" key="4">
    <source>
        <dbReference type="SAM" id="MobiDB-lite"/>
    </source>
</evidence>
<dbReference type="Proteomes" id="UP000199382">
    <property type="component" value="Unassembled WGS sequence"/>
</dbReference>
<keyword evidence="7" id="KW-1185">Reference proteome</keyword>
<gene>
    <name evidence="6" type="ORF">SAMN04488026_101721</name>
</gene>
<keyword evidence="6" id="KW-0456">Lyase</keyword>
<evidence type="ECO:0000313" key="6">
    <source>
        <dbReference type="EMBL" id="SDJ41548.1"/>
    </source>
</evidence>
<feature type="domain" description="Radical SAM core" evidence="5">
    <location>
        <begin position="67"/>
        <end position="304"/>
    </location>
</feature>
<evidence type="ECO:0000256" key="1">
    <source>
        <dbReference type="ARBA" id="ARBA00022723"/>
    </source>
</evidence>
<dbReference type="Pfam" id="PF04055">
    <property type="entry name" value="Radical_SAM"/>
    <property type="match status" value="1"/>
</dbReference>
<evidence type="ECO:0000256" key="3">
    <source>
        <dbReference type="ARBA" id="ARBA00023014"/>
    </source>
</evidence>
<dbReference type="OrthoDB" id="9785699at2"/>
<dbReference type="Gene3D" id="3.80.30.30">
    <property type="match status" value="1"/>
</dbReference>
<dbReference type="SMART" id="SM00729">
    <property type="entry name" value="Elp3"/>
    <property type="match status" value="1"/>
</dbReference>
<dbReference type="InterPro" id="IPR006638">
    <property type="entry name" value="Elp3/MiaA/NifB-like_rSAM"/>
</dbReference>
<dbReference type="PANTHER" id="PTHR43432">
    <property type="entry name" value="SLR0285 PROTEIN"/>
    <property type="match status" value="1"/>
</dbReference>
<feature type="compositionally biased region" description="Basic and acidic residues" evidence="4">
    <location>
        <begin position="1"/>
        <end position="15"/>
    </location>
</feature>
<feature type="region of interest" description="Disordered" evidence="4">
    <location>
        <begin position="1"/>
        <end position="33"/>
    </location>
</feature>
<dbReference type="AlphaFoldDB" id="A0A1G8TJ68"/>
<dbReference type="CDD" id="cd01335">
    <property type="entry name" value="Radical_SAM"/>
    <property type="match status" value="1"/>
</dbReference>
<dbReference type="GO" id="GO:0051536">
    <property type="term" value="F:iron-sulfur cluster binding"/>
    <property type="evidence" value="ECO:0007669"/>
    <property type="project" value="UniProtKB-KW"/>
</dbReference>
<evidence type="ECO:0000259" key="5">
    <source>
        <dbReference type="PROSITE" id="PS51918"/>
    </source>
</evidence>
<dbReference type="PANTHER" id="PTHR43432:SF3">
    <property type="entry name" value="SLR0285 PROTEIN"/>
    <property type="match status" value="1"/>
</dbReference>
<protein>
    <submittedName>
        <fullName evidence="6">DNA repair photolyase</fullName>
    </submittedName>
</protein>
<dbReference type="SUPFAM" id="SSF102114">
    <property type="entry name" value="Radical SAM enzymes"/>
    <property type="match status" value="1"/>
</dbReference>
<sequence length="362" mass="40692">MSHQDPTHLRPELRRGRAALSNRPGRFEAHQREGFADGWAEEDLPPPLRTELQSETPRRIITRNQSPDIGFDRSVNPYRGCEHGCIYCFARPTHSFLGLSPGLDFETRLTVKPSAPELLRAEISKPRYKVAPIAFGTNTDVYQPIEREQRIARGCFEVLRDFRHPFTITTKGTLIERDTDILGEMGRDGLVRAAISITTLDASLARSMEPRVPLPARRLKIIETLARAGIPTMVSLAPVIPGLTDHEIEPILQSAANAGASAAMMILLRLPLEVSGLFREWLEQARPLRADRVLNRIRETHGGAEYDSSWQTRMTGQGTYAELLHQRFRLSVKRLQLTTSPPPLRTDLFRVPPASGDQLSLF</sequence>
<accession>A0A1G8TJ68</accession>
<name>A0A1G8TJ68_9RHOB</name>